<evidence type="ECO:0008006" key="4">
    <source>
        <dbReference type="Google" id="ProtNLM"/>
    </source>
</evidence>
<accession>G8NVU0</accession>
<dbReference type="KEGG" id="gma:AciX8_4572"/>
<feature type="signal peptide" evidence="1">
    <location>
        <begin position="1"/>
        <end position="22"/>
    </location>
</feature>
<evidence type="ECO:0000313" key="2">
    <source>
        <dbReference type="EMBL" id="AEU38843.1"/>
    </source>
</evidence>
<keyword evidence="1" id="KW-0732">Signal</keyword>
<dbReference type="SUPFAM" id="SSF81585">
    <property type="entry name" value="PsbU/PolX domain-like"/>
    <property type="match status" value="1"/>
</dbReference>
<feature type="chain" id="PRO_5003512085" description="Helix-hairpin-helix motif protein" evidence="1">
    <location>
        <begin position="23"/>
        <end position="104"/>
    </location>
</feature>
<proteinExistence type="predicted"/>
<organism evidence="2 3">
    <name type="scientific">Granulicella mallensis (strain ATCC BAA-1857 / DSM 23137 / MP5ACTX8)</name>
    <dbReference type="NCBI Taxonomy" id="682795"/>
    <lineage>
        <taxon>Bacteria</taxon>
        <taxon>Pseudomonadati</taxon>
        <taxon>Acidobacteriota</taxon>
        <taxon>Terriglobia</taxon>
        <taxon>Terriglobales</taxon>
        <taxon>Acidobacteriaceae</taxon>
        <taxon>Granulicella</taxon>
    </lineage>
</organism>
<dbReference type="AlphaFoldDB" id="G8NVU0"/>
<dbReference type="Proteomes" id="UP000007113">
    <property type="component" value="Chromosome"/>
</dbReference>
<dbReference type="HOGENOM" id="CLU_052011_5_1_0"/>
<sequence length="104" mass="10782" precursor="true">MRTFRRIAAIVALATAATFSLAQPAAAPQAKPASSATASTDLLDINTATADQLKALTGVGDAYAKRIIAGRPYTAKNQLVTKGILPQATYNKIASQIIAKKPGK</sequence>
<dbReference type="EMBL" id="CP003130">
    <property type="protein sequence ID" value="AEU38843.1"/>
    <property type="molecule type" value="Genomic_DNA"/>
</dbReference>
<evidence type="ECO:0000256" key="1">
    <source>
        <dbReference type="SAM" id="SignalP"/>
    </source>
</evidence>
<evidence type="ECO:0000313" key="3">
    <source>
        <dbReference type="Proteomes" id="UP000007113"/>
    </source>
</evidence>
<dbReference type="STRING" id="682795.AciX8_4572"/>
<keyword evidence="3" id="KW-1185">Reference proteome</keyword>
<reference evidence="2 3" key="1">
    <citation type="submission" date="2011-11" db="EMBL/GenBank/DDBJ databases">
        <title>Complete sequence of Granulicella mallensis MP5ACTX8.</title>
        <authorList>
            <consortium name="US DOE Joint Genome Institute"/>
            <person name="Lucas S."/>
            <person name="Copeland A."/>
            <person name="Lapidus A."/>
            <person name="Cheng J.-F."/>
            <person name="Goodwin L."/>
            <person name="Pitluck S."/>
            <person name="Peters L."/>
            <person name="Lu M."/>
            <person name="Detter J.C."/>
            <person name="Han C."/>
            <person name="Tapia R."/>
            <person name="Land M."/>
            <person name="Hauser L."/>
            <person name="Kyrpides N."/>
            <person name="Ivanova N."/>
            <person name="Mikhailova N."/>
            <person name="Pagani I."/>
            <person name="Rawat S."/>
            <person name="Mannisto M."/>
            <person name="Haggblom M."/>
            <person name="Woyke T."/>
        </authorList>
    </citation>
    <scope>NUCLEOTIDE SEQUENCE [LARGE SCALE GENOMIC DNA]</scope>
    <source>
        <strain evidence="3">ATCC BAA-1857 / DSM 23137 / MP5ACTX8</strain>
    </source>
</reference>
<dbReference type="Pfam" id="PF12836">
    <property type="entry name" value="HHH_3"/>
    <property type="match status" value="1"/>
</dbReference>
<protein>
    <recommendedName>
        <fullName evidence="4">Helix-hairpin-helix motif protein</fullName>
    </recommendedName>
</protein>
<dbReference type="eggNOG" id="COG1555">
    <property type="taxonomic scope" value="Bacteria"/>
</dbReference>
<gene>
    <name evidence="2" type="ordered locus">AciX8_4572</name>
</gene>
<dbReference type="OrthoDB" id="9787778at2"/>
<dbReference type="Gene3D" id="1.10.150.320">
    <property type="entry name" value="Photosystem II 12 kDa extrinsic protein"/>
    <property type="match status" value="1"/>
</dbReference>
<name>G8NVU0_GRAMM</name>
<dbReference type="RefSeq" id="WP_014267714.1">
    <property type="nucleotide sequence ID" value="NC_016631.1"/>
</dbReference>